<dbReference type="GO" id="GO:0006203">
    <property type="term" value="P:dGTP catabolic process"/>
    <property type="evidence" value="ECO:0007669"/>
    <property type="project" value="TreeGrafter"/>
</dbReference>
<gene>
    <name evidence="2" type="primary">mazG</name>
    <name evidence="2" type="ORF">FEF65_05060</name>
</gene>
<feature type="domain" description="NTP pyrophosphohydrolase MazG-like" evidence="1">
    <location>
        <begin position="32"/>
        <end position="108"/>
    </location>
</feature>
<dbReference type="GO" id="GO:0046052">
    <property type="term" value="P:UTP catabolic process"/>
    <property type="evidence" value="ECO:0007669"/>
    <property type="project" value="TreeGrafter"/>
</dbReference>
<protein>
    <submittedName>
        <fullName evidence="2">Nucleoside triphosphate pyrophosphohydrolase</fullName>
        <ecNumber evidence="2">3.6.1.9</ecNumber>
    </submittedName>
</protein>
<sequence length="266" mass="31212">MPERIHDKDNYYDKLRTLMQILRDECPWDREQTLHSLRRYTLEEVHEVLEAVDEANQGHWLPLKNELGDLLLQVVFYAHLAEEADQFNLGDVIDTLVSKMIYRHPHVFEHARPADLSRQWDTLKDAEHTGRTSLMDGIPPLPALKYAQKQQQRAARVGFDWQYAADVMTKMREEMTELEHEITTQAGLDRLEDEFGDVLFTLANLARKLDLDAELCLMKTSRKFARRFRGMEHEAQIHATSLEQLSLDEQEALYQDVKKQQEHSDE</sequence>
<evidence type="ECO:0000313" key="3">
    <source>
        <dbReference type="Proteomes" id="UP000306585"/>
    </source>
</evidence>
<dbReference type="InterPro" id="IPR011551">
    <property type="entry name" value="NTP_PyrPHydrolase_MazG"/>
</dbReference>
<dbReference type="GO" id="GO:0046076">
    <property type="term" value="P:dTTP catabolic process"/>
    <property type="evidence" value="ECO:0007669"/>
    <property type="project" value="TreeGrafter"/>
</dbReference>
<evidence type="ECO:0000313" key="2">
    <source>
        <dbReference type="EMBL" id="TLS67820.1"/>
    </source>
</evidence>
<dbReference type="EC" id="3.6.1.9" evidence="2"/>
<dbReference type="GO" id="GO:0046081">
    <property type="term" value="P:dUTP catabolic process"/>
    <property type="evidence" value="ECO:0007669"/>
    <property type="project" value="TreeGrafter"/>
</dbReference>
<dbReference type="Proteomes" id="UP000306585">
    <property type="component" value="Unassembled WGS sequence"/>
</dbReference>
<dbReference type="PANTHER" id="PTHR30522:SF0">
    <property type="entry name" value="NUCLEOSIDE TRIPHOSPHATE PYROPHOSPHOHYDROLASE"/>
    <property type="match status" value="1"/>
</dbReference>
<dbReference type="InterPro" id="IPR004518">
    <property type="entry name" value="MazG-like_dom"/>
</dbReference>
<dbReference type="Pfam" id="PF03819">
    <property type="entry name" value="MazG"/>
    <property type="match status" value="2"/>
</dbReference>
<feature type="domain" description="NTP pyrophosphohydrolase MazG-like" evidence="1">
    <location>
        <begin position="167"/>
        <end position="227"/>
    </location>
</feature>
<dbReference type="CDD" id="cd11529">
    <property type="entry name" value="NTP-PPase_MazG_Cterm"/>
    <property type="match status" value="1"/>
</dbReference>
<dbReference type="NCBIfam" id="NF007113">
    <property type="entry name" value="PRK09562.1"/>
    <property type="match status" value="1"/>
</dbReference>
<dbReference type="GO" id="GO:0046047">
    <property type="term" value="P:TTP catabolic process"/>
    <property type="evidence" value="ECO:0007669"/>
    <property type="project" value="TreeGrafter"/>
</dbReference>
<dbReference type="PANTHER" id="PTHR30522">
    <property type="entry name" value="NUCLEOSIDE TRIPHOSPHATE PYROPHOSPHOHYDROLASE"/>
    <property type="match status" value="1"/>
</dbReference>
<keyword evidence="3" id="KW-1185">Reference proteome</keyword>
<accession>A0A5R9GP87</accession>
<comment type="caution">
    <text evidence="2">The sequence shown here is derived from an EMBL/GenBank/DDBJ whole genome shotgun (WGS) entry which is preliminary data.</text>
</comment>
<dbReference type="CDD" id="cd11528">
    <property type="entry name" value="NTP-PPase_MazG_Nterm"/>
    <property type="match status" value="1"/>
</dbReference>
<evidence type="ECO:0000259" key="1">
    <source>
        <dbReference type="Pfam" id="PF03819"/>
    </source>
</evidence>
<dbReference type="InterPro" id="IPR048011">
    <property type="entry name" value="NTP-PPase_MazG-like_C"/>
</dbReference>
<keyword evidence="2" id="KW-0378">Hydrolase</keyword>
<proteinExistence type="predicted"/>
<dbReference type="RefSeq" id="WP_138238716.1">
    <property type="nucleotide sequence ID" value="NZ_VBRY01000004.1"/>
</dbReference>
<dbReference type="GO" id="GO:0046061">
    <property type="term" value="P:dATP catabolic process"/>
    <property type="evidence" value="ECO:0007669"/>
    <property type="project" value="TreeGrafter"/>
</dbReference>
<name>A0A5R9GP87_9PROT</name>
<dbReference type="AlphaFoldDB" id="A0A5R9GP87"/>
<dbReference type="GO" id="GO:0047429">
    <property type="term" value="F:nucleoside triphosphate diphosphatase activity"/>
    <property type="evidence" value="ECO:0007669"/>
    <property type="project" value="UniProtKB-EC"/>
</dbReference>
<organism evidence="2 3">
    <name type="scientific">Mariprofundus erugo</name>
    <dbReference type="NCBI Taxonomy" id="2528639"/>
    <lineage>
        <taxon>Bacteria</taxon>
        <taxon>Pseudomonadati</taxon>
        <taxon>Pseudomonadota</taxon>
        <taxon>Candidatius Mariprofundia</taxon>
        <taxon>Mariprofundales</taxon>
        <taxon>Mariprofundaceae</taxon>
        <taxon>Mariprofundus</taxon>
    </lineage>
</organism>
<dbReference type="NCBIfam" id="TIGR00444">
    <property type="entry name" value="mazG"/>
    <property type="match status" value="1"/>
</dbReference>
<dbReference type="EMBL" id="VBRY01000004">
    <property type="protein sequence ID" value="TLS67820.1"/>
    <property type="molecule type" value="Genomic_DNA"/>
</dbReference>
<dbReference type="InterPro" id="IPR048015">
    <property type="entry name" value="NTP-PPase_MazG-like_N"/>
</dbReference>
<reference evidence="2 3" key="1">
    <citation type="journal article" date="2019" name="Appl. Environ. Microbiol.">
        <title>Environmental Evidence and Genomic Insight of Iron-oxidizing Bacteria Preference Towards More Corrosion Resistant Stainless Steel at Higher Salinities.</title>
        <authorList>
            <person name="Garrison C.E."/>
            <person name="Price K.A."/>
            <person name="Field E.K."/>
        </authorList>
    </citation>
    <scope>NUCLEOTIDE SEQUENCE [LARGE SCALE GENOMIC DNA]</scope>
    <source>
        <strain evidence="2 3">P3</strain>
    </source>
</reference>
<dbReference type="Gene3D" id="1.10.287.1080">
    <property type="entry name" value="MazG-like"/>
    <property type="match status" value="2"/>
</dbReference>
<dbReference type="SUPFAM" id="SSF101386">
    <property type="entry name" value="all-alpha NTP pyrophosphatases"/>
    <property type="match status" value="2"/>
</dbReference>